<dbReference type="GO" id="GO:0016491">
    <property type="term" value="F:oxidoreductase activity"/>
    <property type="evidence" value="ECO:0007669"/>
    <property type="project" value="UniProtKB-KW"/>
</dbReference>
<keyword evidence="3" id="KW-0560">Oxidoreductase</keyword>
<organism evidence="3 4">
    <name type="scientific">Erwinia pyrifoliae</name>
    <dbReference type="NCBI Taxonomy" id="79967"/>
    <lineage>
        <taxon>Bacteria</taxon>
        <taxon>Pseudomonadati</taxon>
        <taxon>Pseudomonadota</taxon>
        <taxon>Gammaproteobacteria</taxon>
        <taxon>Enterobacterales</taxon>
        <taxon>Erwiniaceae</taxon>
        <taxon>Erwinia</taxon>
    </lineage>
</organism>
<gene>
    <name evidence="3" type="ORF">NYP84_00580</name>
</gene>
<dbReference type="RefSeq" id="WP_259826024.1">
    <property type="nucleotide sequence ID" value="NZ_CP103445.1"/>
</dbReference>
<feature type="domain" description="Fatty acid desaturase" evidence="2">
    <location>
        <begin position="53"/>
        <end position="279"/>
    </location>
</feature>
<keyword evidence="1" id="KW-0472">Membrane</keyword>
<evidence type="ECO:0000256" key="1">
    <source>
        <dbReference type="SAM" id="Phobius"/>
    </source>
</evidence>
<feature type="transmembrane region" description="Helical" evidence="1">
    <location>
        <begin position="178"/>
        <end position="205"/>
    </location>
</feature>
<protein>
    <submittedName>
        <fullName evidence="3">Fatty acid desaturase</fullName>
        <ecNumber evidence="3">1.14.19.-</ecNumber>
    </submittedName>
</protein>
<feature type="transmembrane region" description="Helical" evidence="1">
    <location>
        <begin position="21"/>
        <end position="42"/>
    </location>
</feature>
<dbReference type="EC" id="1.14.19.-" evidence="3"/>
<dbReference type="InterPro" id="IPR005804">
    <property type="entry name" value="FA_desaturase_dom"/>
</dbReference>
<dbReference type="EMBL" id="CP103445">
    <property type="protein sequence ID" value="UWS33765.1"/>
    <property type="molecule type" value="Genomic_DNA"/>
</dbReference>
<keyword evidence="1" id="KW-1133">Transmembrane helix</keyword>
<keyword evidence="4" id="KW-1185">Reference proteome</keyword>
<keyword evidence="1" id="KW-0812">Transmembrane</keyword>
<sequence>MDVHLINKIKHENKRKSIFKASIIAFINVFIPWLIACLSCWATTYSPFFYLLFPFLSFYIGTRFRAINNMSHEAIHFSFCRNRKANEIFGEIFAVAEFSKFKLIRKEHMTHHKYLGDMKRDMDFSGIRQYGLHKKMTRRRTLRHLRQALLLQQIKDTFFFIIFDRDAPDWANTLRVCYLLILFPVFICFPLWFFCLFVIPFCYFYQVQKHLTDVFDHGGLLKNDDPVHKSRNFIIKNRFLSALLLPRFDGYHLVHHLLPWVSVENHRQAHHILLENSEYRSREHAALKQLRGWLNDK</sequence>
<feature type="transmembrane region" description="Helical" evidence="1">
    <location>
        <begin position="48"/>
        <end position="66"/>
    </location>
</feature>
<accession>A0ABY5X8P2</accession>
<evidence type="ECO:0000313" key="3">
    <source>
        <dbReference type="EMBL" id="UWS33765.1"/>
    </source>
</evidence>
<dbReference type="Proteomes" id="UP001058553">
    <property type="component" value="Chromosome"/>
</dbReference>
<name>A0ABY5X8P2_ERWPY</name>
<evidence type="ECO:0000259" key="2">
    <source>
        <dbReference type="Pfam" id="PF00487"/>
    </source>
</evidence>
<evidence type="ECO:0000313" key="4">
    <source>
        <dbReference type="Proteomes" id="UP001058553"/>
    </source>
</evidence>
<dbReference type="Pfam" id="PF00487">
    <property type="entry name" value="FA_desaturase"/>
    <property type="match status" value="1"/>
</dbReference>
<proteinExistence type="predicted"/>
<reference evidence="3" key="1">
    <citation type="submission" date="2022-07" db="EMBL/GenBank/DDBJ databases">
        <title>Genetic diversity of Erwinia pyrifoliae.</title>
        <authorList>
            <person name="Park D.S."/>
            <person name="Ham H."/>
        </authorList>
    </citation>
    <scope>NUCLEOTIDE SEQUENCE</scope>
    <source>
        <strain evidence="3">CP201486</strain>
    </source>
</reference>